<organism evidence="1 2">
    <name type="scientific">Kitasatospora cheerisanensis KCTC 2395</name>
    <dbReference type="NCBI Taxonomy" id="1348663"/>
    <lineage>
        <taxon>Bacteria</taxon>
        <taxon>Bacillati</taxon>
        <taxon>Actinomycetota</taxon>
        <taxon>Actinomycetes</taxon>
        <taxon>Kitasatosporales</taxon>
        <taxon>Streptomycetaceae</taxon>
        <taxon>Kitasatospora</taxon>
    </lineage>
</organism>
<protein>
    <recommendedName>
        <fullName evidence="3">Response regulatory domain-containing protein</fullName>
    </recommendedName>
</protein>
<sequence>MTVHPDQAGRQIALVVRNQIHRYGIEGMIRAATGAATHTVRRLGFGGEDVRGYRGERLDLVLAAAADLDLEPLREAVRALCADGPGLLLLVDGPDACDAPWLASCGARGFLDSTDLEPWTLADAMADVLAGKFFVSAALAQRFLTGGRTAAPGAPQRGPAVPR</sequence>
<dbReference type="HOGENOM" id="CLU_1624916_0_0_11"/>
<evidence type="ECO:0000313" key="2">
    <source>
        <dbReference type="Proteomes" id="UP000027178"/>
    </source>
</evidence>
<name>A0A066YV54_9ACTN</name>
<dbReference type="PATRIC" id="fig|1348663.4.peg.4349"/>
<keyword evidence="2" id="KW-1185">Reference proteome</keyword>
<comment type="caution">
    <text evidence="1">The sequence shown here is derived from an EMBL/GenBank/DDBJ whole genome shotgun (WGS) entry which is preliminary data.</text>
</comment>
<dbReference type="RefSeq" id="WP_035865194.1">
    <property type="nucleotide sequence ID" value="NZ_KK853997.1"/>
</dbReference>
<proteinExistence type="predicted"/>
<dbReference type="Proteomes" id="UP000027178">
    <property type="component" value="Unassembled WGS sequence"/>
</dbReference>
<gene>
    <name evidence="1" type="ORF">KCH_45080</name>
</gene>
<reference evidence="1 2" key="1">
    <citation type="submission" date="2014-05" db="EMBL/GenBank/DDBJ databases">
        <title>Draft Genome Sequence of Kitasatospora cheerisanensis KCTC 2395.</title>
        <authorList>
            <person name="Nam D.H."/>
        </authorList>
    </citation>
    <scope>NUCLEOTIDE SEQUENCE [LARGE SCALE GENOMIC DNA]</scope>
    <source>
        <strain evidence="1 2">KCTC 2395</strain>
    </source>
</reference>
<dbReference type="EMBL" id="JNBY01000094">
    <property type="protein sequence ID" value="KDN83859.1"/>
    <property type="molecule type" value="Genomic_DNA"/>
</dbReference>
<dbReference type="AlphaFoldDB" id="A0A066YV54"/>
<evidence type="ECO:0000313" key="1">
    <source>
        <dbReference type="EMBL" id="KDN83859.1"/>
    </source>
</evidence>
<evidence type="ECO:0008006" key="3">
    <source>
        <dbReference type="Google" id="ProtNLM"/>
    </source>
</evidence>
<accession>A0A066YV54</accession>